<reference evidence="1 2" key="1">
    <citation type="journal article" date="2018" name="Front. Microbiol.">
        <title>Genome Sequencing of Streptomyces atratus SCSIOZH16 and Activation Production of Nocardamine via Metabolic Engineering.</title>
        <authorList>
            <person name="Li Y."/>
            <person name="Zhang C."/>
            <person name="Liu C."/>
            <person name="Ju J."/>
            <person name="Ma J."/>
        </authorList>
    </citation>
    <scope>NUCLEOTIDE SEQUENCE [LARGE SCALE GENOMIC DNA]</scope>
    <source>
        <strain evidence="1 2">SCSIO_ZH16</strain>
    </source>
</reference>
<dbReference type="Proteomes" id="UP000252698">
    <property type="component" value="Chromosome"/>
</dbReference>
<dbReference type="KEGG" id="sata:C5746_39395"/>
<gene>
    <name evidence="1" type="ORF">C5746_39395</name>
</gene>
<evidence type="ECO:0008006" key="3">
    <source>
        <dbReference type="Google" id="ProtNLM"/>
    </source>
</evidence>
<dbReference type="EMBL" id="CP027306">
    <property type="protein sequence ID" value="AXE81989.1"/>
    <property type="molecule type" value="Genomic_DNA"/>
</dbReference>
<organism evidence="1 2">
    <name type="scientific">Streptomyces atratus</name>
    <dbReference type="NCBI Taxonomy" id="1893"/>
    <lineage>
        <taxon>Bacteria</taxon>
        <taxon>Bacillati</taxon>
        <taxon>Actinomycetota</taxon>
        <taxon>Actinomycetes</taxon>
        <taxon>Kitasatosporales</taxon>
        <taxon>Streptomycetaceae</taxon>
        <taxon>Streptomyces</taxon>
    </lineage>
</organism>
<dbReference type="InterPro" id="IPR036513">
    <property type="entry name" value="STAS_dom_sf"/>
</dbReference>
<dbReference type="SUPFAM" id="SSF52091">
    <property type="entry name" value="SpoIIaa-like"/>
    <property type="match status" value="1"/>
</dbReference>
<proteinExistence type="predicted"/>
<sequence>MSFNWHYEDRHGVGVIRLDGYLGADGTARFTGGVGWVLAQYEGPIVLDASGLLGWSPEGEAAVLDLTRRVSGRSHPLALCGTGSLPAGTLTANHLIPLTVHADLDAALNALNPARE</sequence>
<evidence type="ECO:0000313" key="1">
    <source>
        <dbReference type="EMBL" id="AXE81989.1"/>
    </source>
</evidence>
<dbReference type="GeneID" id="95524356"/>
<accession>A0A2Z5JP02</accession>
<protein>
    <recommendedName>
        <fullName evidence="3">STAS domain-containing protein</fullName>
    </recommendedName>
</protein>
<evidence type="ECO:0000313" key="2">
    <source>
        <dbReference type="Proteomes" id="UP000252698"/>
    </source>
</evidence>
<dbReference type="Gene3D" id="3.30.750.24">
    <property type="entry name" value="STAS domain"/>
    <property type="match status" value="1"/>
</dbReference>
<dbReference type="AlphaFoldDB" id="A0A2Z5JP02"/>
<name>A0A2Z5JP02_STRAR</name>
<dbReference type="RefSeq" id="WP_114248389.1">
    <property type="nucleotide sequence ID" value="NZ_CP027306.1"/>
</dbReference>